<reference evidence="1 2" key="1">
    <citation type="submission" date="2020-12" db="EMBL/GenBank/DDBJ databases">
        <title>Effect of drift, selection, and recombination on the evolution of hybrid genomes in Candida yeast pathogens.</title>
        <authorList>
            <person name="Mixao V."/>
            <person name="Ksiezopolska E."/>
            <person name="Saus E."/>
            <person name="Boekhout T."/>
            <person name="Gacser A."/>
            <person name="Gabaldon T."/>
        </authorList>
    </citation>
    <scope>NUCLEOTIDE SEQUENCE [LARGE SCALE GENOMIC DNA]</scope>
    <source>
        <strain evidence="1 2">BP57</strain>
    </source>
</reference>
<dbReference type="Proteomes" id="UP000669133">
    <property type="component" value="Unassembled WGS sequence"/>
</dbReference>
<dbReference type="GeneID" id="93650412"/>
<proteinExistence type="predicted"/>
<dbReference type="AlphaFoldDB" id="A0A8H8DB17"/>
<dbReference type="RefSeq" id="XP_067549019.1">
    <property type="nucleotide sequence ID" value="XM_067690566.1"/>
</dbReference>
<organism evidence="1 2">
    <name type="scientific">Candida metapsilosis</name>
    <dbReference type="NCBI Taxonomy" id="273372"/>
    <lineage>
        <taxon>Eukaryota</taxon>
        <taxon>Fungi</taxon>
        <taxon>Dikarya</taxon>
        <taxon>Ascomycota</taxon>
        <taxon>Saccharomycotina</taxon>
        <taxon>Pichiomycetes</taxon>
        <taxon>Debaryomycetaceae</taxon>
        <taxon>Candida/Lodderomyces clade</taxon>
        <taxon>Candida</taxon>
    </lineage>
</organism>
<accession>A0A8H8DB17</accession>
<comment type="caution">
    <text evidence="1">The sequence shown here is derived from an EMBL/GenBank/DDBJ whole genome shotgun (WGS) entry which is preliminary data.</text>
</comment>
<keyword evidence="2" id="KW-1185">Reference proteome</keyword>
<protein>
    <submittedName>
        <fullName evidence="1">Uncharacterized protein</fullName>
    </submittedName>
</protein>
<sequence length="134" mass="15407">MATIDNEVNIGWFDSYIAYTKLKNVTPDDRVLEKKRKLETTITNQQQQLSLLHQQQQHGQLNIPSDGIDISNDAPNLAHLIESQGNDSEKLSQELKELLIKYYWAGFELHDKLEEANNTVERQQGEDIVEGNEE</sequence>
<dbReference type="OrthoDB" id="4024478at2759"/>
<dbReference type="EMBL" id="JAEOAQ010000002">
    <property type="protein sequence ID" value="KAG5419903.1"/>
    <property type="molecule type" value="Genomic_DNA"/>
</dbReference>
<evidence type="ECO:0000313" key="1">
    <source>
        <dbReference type="EMBL" id="KAG5419903.1"/>
    </source>
</evidence>
<evidence type="ECO:0000313" key="2">
    <source>
        <dbReference type="Proteomes" id="UP000669133"/>
    </source>
</evidence>
<name>A0A8H8DB17_9ASCO</name>
<gene>
    <name evidence="1" type="ORF">I9W82_001783</name>
</gene>